<dbReference type="InterPro" id="IPR041796">
    <property type="entry name" value="Mre11_N"/>
</dbReference>
<dbReference type="PANTHER" id="PTHR30337:SF7">
    <property type="entry name" value="PHOSPHOESTERASE"/>
    <property type="match status" value="1"/>
</dbReference>
<dbReference type="STRING" id="471855.Shel_27860"/>
<evidence type="ECO:0000313" key="4">
    <source>
        <dbReference type="Proteomes" id="UP000002026"/>
    </source>
</evidence>
<dbReference type="CDD" id="cd00840">
    <property type="entry name" value="MPP_Mre11_N"/>
    <property type="match status" value="1"/>
</dbReference>
<name>C7N443_SLAHD</name>
<dbReference type="RefSeq" id="WP_012799874.1">
    <property type="nucleotide sequence ID" value="NC_013165.1"/>
</dbReference>
<evidence type="ECO:0000313" key="3">
    <source>
        <dbReference type="EMBL" id="ACV23779.1"/>
    </source>
</evidence>
<evidence type="ECO:0000256" key="1">
    <source>
        <dbReference type="ARBA" id="ARBA00022801"/>
    </source>
</evidence>
<keyword evidence="3" id="KW-0269">Exonuclease</keyword>
<sequence length="420" mass="45914">MAEKITFIHSGDLHLGAPFRGLRALSDRWADRLVDAIPEAYDRLIETCIRRKVDFLLLAGDEFDTDKPSYAHQLHFIHGLQRLQSAGIPVYIVAGNHDPYANWQQILPSLPDNAQLMPSSEPGFAVFRRDGKPAAIIAARGFTNLSVGESIAEGIGRQEAFEATGVEAPFVVGMLHTGLWMDPYKAPTSEEALLGSGIDYWALGHIHMRYSKPEDHPKLAFCGDIQGRDIHETGDRGCLLVTLEEGMPNQVEFISTASVQWEILEVDISECAGAASIVSACVRAMFDANADAKCEEMVARITLTGTTPLHGYLRKPGALEDLRNDLNASYPTFFCDALLDGTKAPLDKDALRDEGLFPASLLNVSEGMTADSKDILDYLTDEFATRGLSMPRLVAHAYEELIPDAENIALDLLEGEGGAQ</sequence>
<dbReference type="PANTHER" id="PTHR30337">
    <property type="entry name" value="COMPONENT OF ATP-DEPENDENT DSDNA EXONUCLEASE"/>
    <property type="match status" value="1"/>
</dbReference>
<dbReference type="Pfam" id="PF00149">
    <property type="entry name" value="Metallophos"/>
    <property type="match status" value="1"/>
</dbReference>
<organism evidence="3 4">
    <name type="scientific">Slackia heliotrinireducens (strain ATCC 29202 / DSM 20476 / NCTC 11029 / RHS 1)</name>
    <name type="common">Peptococcus heliotrinreducens</name>
    <dbReference type="NCBI Taxonomy" id="471855"/>
    <lineage>
        <taxon>Bacteria</taxon>
        <taxon>Bacillati</taxon>
        <taxon>Actinomycetota</taxon>
        <taxon>Coriobacteriia</taxon>
        <taxon>Eggerthellales</taxon>
        <taxon>Eggerthellaceae</taxon>
        <taxon>Slackia</taxon>
    </lineage>
</organism>
<protein>
    <submittedName>
        <fullName evidence="3">DNA repair exonuclease</fullName>
    </submittedName>
</protein>
<dbReference type="SUPFAM" id="SSF56300">
    <property type="entry name" value="Metallo-dependent phosphatases"/>
    <property type="match status" value="1"/>
</dbReference>
<accession>C7N443</accession>
<dbReference type="InterPro" id="IPR004843">
    <property type="entry name" value="Calcineurin-like_PHP"/>
</dbReference>
<gene>
    <name evidence="3" type="ordered locus">Shel_27860</name>
</gene>
<keyword evidence="1" id="KW-0378">Hydrolase</keyword>
<dbReference type="InterPro" id="IPR029052">
    <property type="entry name" value="Metallo-depent_PP-like"/>
</dbReference>
<dbReference type="AlphaFoldDB" id="C7N443"/>
<proteinExistence type="predicted"/>
<dbReference type="EMBL" id="CP001684">
    <property type="protein sequence ID" value="ACV23779.1"/>
    <property type="molecule type" value="Genomic_DNA"/>
</dbReference>
<dbReference type="Gene3D" id="3.60.21.10">
    <property type="match status" value="1"/>
</dbReference>
<dbReference type="InterPro" id="IPR050535">
    <property type="entry name" value="DNA_Repair-Maintenance_Comp"/>
</dbReference>
<dbReference type="GO" id="GO:0004527">
    <property type="term" value="F:exonuclease activity"/>
    <property type="evidence" value="ECO:0007669"/>
    <property type="project" value="UniProtKB-KW"/>
</dbReference>
<feature type="domain" description="Calcineurin-like phosphoesterase" evidence="2">
    <location>
        <begin position="6"/>
        <end position="208"/>
    </location>
</feature>
<reference evidence="3 4" key="1">
    <citation type="journal article" date="2009" name="Stand. Genomic Sci.">
        <title>Complete genome sequence of Slackia heliotrinireducens type strain (RHS 1).</title>
        <authorList>
            <person name="Pukall R."/>
            <person name="Lapidus A."/>
            <person name="Nolan M."/>
            <person name="Copeland A."/>
            <person name="Glavina Del Rio T."/>
            <person name="Lucas S."/>
            <person name="Chen F."/>
            <person name="Tice H."/>
            <person name="Cheng J.F."/>
            <person name="Chertkov O."/>
            <person name="Bruce D."/>
            <person name="Goodwin L."/>
            <person name="Kuske C."/>
            <person name="Brettin T."/>
            <person name="Detter J.C."/>
            <person name="Han C."/>
            <person name="Pitluck S."/>
            <person name="Pati A."/>
            <person name="Mavrommatis K."/>
            <person name="Ivanova N."/>
            <person name="Ovchinnikova G."/>
            <person name="Chen A."/>
            <person name="Palaniappan K."/>
            <person name="Schneider S."/>
            <person name="Rohde M."/>
            <person name="Chain P."/>
            <person name="D'haeseleer P."/>
            <person name="Goker M."/>
            <person name="Bristow J."/>
            <person name="Eisen J.A."/>
            <person name="Markowitz V."/>
            <person name="Kyrpides N.C."/>
            <person name="Klenk H.P."/>
            <person name="Hugenholtz P."/>
        </authorList>
    </citation>
    <scope>NUCLEOTIDE SEQUENCE [LARGE SCALE GENOMIC DNA]</scope>
    <source>
        <strain evidence="4">ATCC 29202 / DSM 20476 / NCTC 11029 / RHS 1</strain>
    </source>
</reference>
<dbReference type="Proteomes" id="UP000002026">
    <property type="component" value="Chromosome"/>
</dbReference>
<dbReference type="eggNOG" id="COG0420">
    <property type="taxonomic scope" value="Bacteria"/>
</dbReference>
<dbReference type="KEGG" id="shi:Shel_27860"/>
<keyword evidence="4" id="KW-1185">Reference proteome</keyword>
<evidence type="ECO:0000259" key="2">
    <source>
        <dbReference type="Pfam" id="PF00149"/>
    </source>
</evidence>
<dbReference type="HOGENOM" id="CLU_026621_4_0_11"/>
<keyword evidence="3" id="KW-0540">Nuclease</keyword>